<dbReference type="Pfam" id="PF14765">
    <property type="entry name" value="PS-DH"/>
    <property type="match status" value="2"/>
</dbReference>
<dbReference type="SMART" id="SM01294">
    <property type="entry name" value="PKS_PP_betabranch"/>
    <property type="match status" value="3"/>
</dbReference>
<evidence type="ECO:0000256" key="4">
    <source>
        <dbReference type="ARBA" id="ARBA00023268"/>
    </source>
</evidence>
<feature type="domain" description="Ketosynthase family 3 (KS3)" evidence="8">
    <location>
        <begin position="2"/>
        <end position="416"/>
    </location>
</feature>
<dbReference type="InterPro" id="IPR018201">
    <property type="entry name" value="Ketoacyl_synth_AS"/>
</dbReference>
<feature type="active site" description="Proton donor; for dehydratase activity" evidence="6">
    <location>
        <position position="2096"/>
    </location>
</feature>
<dbReference type="SMART" id="SM00823">
    <property type="entry name" value="PKS_PP"/>
    <property type="match status" value="3"/>
</dbReference>
<evidence type="ECO:0000256" key="3">
    <source>
        <dbReference type="ARBA" id="ARBA00022679"/>
    </source>
</evidence>
<keyword evidence="11" id="KW-1185">Reference proteome</keyword>
<dbReference type="Gene3D" id="3.40.366.10">
    <property type="entry name" value="Malonyl-Coenzyme A Acyl Carrier Protein, domain 2"/>
    <property type="match status" value="3"/>
</dbReference>
<feature type="domain" description="Ketosynthase family 3 (KS3)" evidence="8">
    <location>
        <begin position="2725"/>
        <end position="3151"/>
    </location>
</feature>
<dbReference type="SUPFAM" id="SSF52151">
    <property type="entry name" value="FabD/lysophospholipase-like"/>
    <property type="match status" value="3"/>
</dbReference>
<dbReference type="InterPro" id="IPR036291">
    <property type="entry name" value="NAD(P)-bd_dom_sf"/>
</dbReference>
<dbReference type="Gene3D" id="3.40.50.720">
    <property type="entry name" value="NAD(P)-binding Rossmann-like Domain"/>
    <property type="match status" value="2"/>
</dbReference>
<dbReference type="OrthoDB" id="4537517at2"/>
<feature type="region of interest" description="N-terminal hotdog fold" evidence="6">
    <location>
        <begin position="3638"/>
        <end position="3762"/>
    </location>
</feature>
<dbReference type="InterPro" id="IPR049900">
    <property type="entry name" value="PKS_mFAS_DH"/>
</dbReference>
<evidence type="ECO:0000259" key="9">
    <source>
        <dbReference type="PROSITE" id="PS52019"/>
    </source>
</evidence>
<dbReference type="InterPro" id="IPR001227">
    <property type="entry name" value="Ac_transferase_dom_sf"/>
</dbReference>
<protein>
    <submittedName>
        <fullName evidence="10">SDR family NAD(P)-dependent oxidoreductase</fullName>
    </submittedName>
</protein>
<dbReference type="InterPro" id="IPR020806">
    <property type="entry name" value="PKS_PP-bd"/>
</dbReference>
<dbReference type="InterPro" id="IPR014031">
    <property type="entry name" value="Ketoacyl_synth_C"/>
</dbReference>
<feature type="domain" description="Ketosynthase family 3 (KS3)" evidence="8">
    <location>
        <begin position="1000"/>
        <end position="1426"/>
    </location>
</feature>
<organism evidence="10 11">
    <name type="scientific">Actinomadura geliboluensis</name>
    <dbReference type="NCBI Taxonomy" id="882440"/>
    <lineage>
        <taxon>Bacteria</taxon>
        <taxon>Bacillati</taxon>
        <taxon>Actinomycetota</taxon>
        <taxon>Actinomycetes</taxon>
        <taxon>Streptosporangiales</taxon>
        <taxon>Thermomonosporaceae</taxon>
        <taxon>Actinomadura</taxon>
    </lineage>
</organism>
<dbReference type="Pfam" id="PF22953">
    <property type="entry name" value="SpnB_Rossmann"/>
    <property type="match status" value="2"/>
</dbReference>
<feature type="region of interest" description="C-terminal hotdog fold" evidence="6">
    <location>
        <begin position="2035"/>
        <end position="2180"/>
    </location>
</feature>
<dbReference type="Pfam" id="PF21089">
    <property type="entry name" value="PKS_DH_N"/>
    <property type="match status" value="2"/>
</dbReference>
<feature type="domain" description="Carrier" evidence="7">
    <location>
        <begin position="907"/>
        <end position="982"/>
    </location>
</feature>
<dbReference type="Proteomes" id="UP000305238">
    <property type="component" value="Unassembled WGS sequence"/>
</dbReference>
<dbReference type="InterPro" id="IPR036736">
    <property type="entry name" value="ACP-like_sf"/>
</dbReference>
<feature type="domain" description="PKS/mFAS DH" evidence="9">
    <location>
        <begin position="1897"/>
        <end position="2180"/>
    </location>
</feature>
<dbReference type="FunFam" id="3.40.47.10:FF:000019">
    <property type="entry name" value="Polyketide synthase type I"/>
    <property type="match status" value="3"/>
</dbReference>
<dbReference type="PANTHER" id="PTHR43775">
    <property type="entry name" value="FATTY ACID SYNTHASE"/>
    <property type="match status" value="1"/>
</dbReference>
<accession>A0A5S4H511</accession>
<dbReference type="PROSITE" id="PS50075">
    <property type="entry name" value="CARRIER"/>
    <property type="match status" value="3"/>
</dbReference>
<feature type="region of interest" description="C-terminal hotdog fold" evidence="6">
    <location>
        <begin position="3775"/>
        <end position="3913"/>
    </location>
</feature>
<dbReference type="GO" id="GO:0004315">
    <property type="term" value="F:3-oxoacyl-[acyl-carrier-protein] synthase activity"/>
    <property type="evidence" value="ECO:0007669"/>
    <property type="project" value="InterPro"/>
</dbReference>
<dbReference type="InterPro" id="IPR049552">
    <property type="entry name" value="PKS_DH_N"/>
</dbReference>
<feature type="domain" description="Carrier" evidence="7">
    <location>
        <begin position="2632"/>
        <end position="2707"/>
    </location>
</feature>
<dbReference type="SMART" id="SM00827">
    <property type="entry name" value="PKS_AT"/>
    <property type="match status" value="3"/>
</dbReference>
<dbReference type="InterPro" id="IPR013968">
    <property type="entry name" value="PKS_KR"/>
</dbReference>
<dbReference type="Pfam" id="PF02801">
    <property type="entry name" value="Ketoacyl-synt_C"/>
    <property type="match status" value="3"/>
</dbReference>
<dbReference type="InterPro" id="IPR009081">
    <property type="entry name" value="PP-bd_ACP"/>
</dbReference>
<dbReference type="GO" id="GO:0031177">
    <property type="term" value="F:phosphopantetheine binding"/>
    <property type="evidence" value="ECO:0007669"/>
    <property type="project" value="InterPro"/>
</dbReference>
<dbReference type="InterPro" id="IPR049551">
    <property type="entry name" value="PKS_DH_C"/>
</dbReference>
<dbReference type="RefSeq" id="WP_138636674.1">
    <property type="nucleotide sequence ID" value="NZ_JASWDG010000029.1"/>
</dbReference>
<feature type="active site" description="Proton acceptor; for dehydratase activity" evidence="6">
    <location>
        <position position="1929"/>
    </location>
</feature>
<evidence type="ECO:0000313" key="11">
    <source>
        <dbReference type="Proteomes" id="UP000305238"/>
    </source>
</evidence>
<dbReference type="CDD" id="cd08956">
    <property type="entry name" value="KR_3_FAS_SDR_x"/>
    <property type="match status" value="2"/>
</dbReference>
<evidence type="ECO:0000256" key="2">
    <source>
        <dbReference type="ARBA" id="ARBA00022553"/>
    </source>
</evidence>
<dbReference type="FunFam" id="3.40.366.10:FF:000002">
    <property type="entry name" value="Probable polyketide synthase 2"/>
    <property type="match status" value="3"/>
</dbReference>
<dbReference type="InterPro" id="IPR014030">
    <property type="entry name" value="Ketoacyl_synth_N"/>
</dbReference>
<dbReference type="InterPro" id="IPR016036">
    <property type="entry name" value="Malonyl_transacylase_ACP-bd"/>
</dbReference>
<dbReference type="Pfam" id="PF00109">
    <property type="entry name" value="ketoacyl-synt"/>
    <property type="match status" value="3"/>
</dbReference>
<dbReference type="GO" id="GO:0004312">
    <property type="term" value="F:fatty acid synthase activity"/>
    <property type="evidence" value="ECO:0007669"/>
    <property type="project" value="TreeGrafter"/>
</dbReference>
<dbReference type="InterPro" id="IPR020807">
    <property type="entry name" value="PKS_DH"/>
</dbReference>
<dbReference type="PROSITE" id="PS00012">
    <property type="entry name" value="PHOSPHOPANTETHEINE"/>
    <property type="match status" value="3"/>
</dbReference>
<sequence>MDDAYAIVGIACRFPGAPDPAAFWRLLRDGRDAVSRAPADRWGGRPVDGPGGHGAFLEHIDRFDAGFFGVSPIEATTMDPQQRLVMELGWEALEDAGIVPASLAGTATGVFVGATWGDYAALLYRDGGAAMNRHSMTGMNRGVIANRLSYAFGLRGPSMTVDTAQSSSLVAVHLAVQSLRRGESSLALAGGVNLAVLRESTRSSELFGGLSPEGRCRTFDARADGYVRGEGAGIVVLKPLARALADGDAIYCTVLGSAVNNDGDGPGLTVPSSDAQAEVVRRACADADVDPAEVQYVELHGTGTRVGDPIEAAALGRALGSARTPGDPLRVGSVKTNIGHLEAAAGIAGLIKTALALRHRFLPPSLNFASPNPAIDLDAANLSVQVEPEDWPSGTPVAGVSSFGMGGTNCHVLLGATSAETSAAADTGPATAVPPEWTPWVLSAASRRSLRAQAARLREHAGGGPASALGDVGWSLATTRTSFAHRAVLVGRGRDDLLDGLDALARGLPAAGLTEGTASDPGNTVFVFPGQGSQWAGMAVDLLDSSEVFAGELERCAEALAPHTDGWSLIDVLRQAPGAPPLERVDVVQPALFAVMVALAGLWRSLGVAPDAVVGHSQGEIAAACVAGALSLEDAAKVVALRSRALATLPRGGGMAAVALSPAETEARLAGLGRGLAVAAANGPRSTVVSGDAEAVAALVAACEADGVRARTVPVDYASHSPYVEPVQDDLLAALAGITPRESEVAFYSTVTGGRIDTTQLDAAYWYANLRRPVLFDRAVRALAEDGHRTFVEASPHPVLTAGVQETWEDASAEADASPVVVGSLRRDDGGWERMLEALARLHVHGVPVAWASVFGGREVRRVALPTYAFDRERYWPDETTTTTAAPMEASARPVVVEAAQETASEHDLLDLVRANIAVIAGHSAPGAVDAARTFKELGFDSVSSVELRNRLGAATGLRLPAALLFDHPTPAAVARHLRAELAGEPVGDAAAAVPAADDSDPIVVVGMGCRFPGGVGSPEELWRLVLDGGDAIGGFPAGRGWDLPGLYDPDPDAHGRSYVREGGFLHDADRFDPAFFGISPREATAMDPQQRLLLETSWEALERAGIDPGALRGTPVGVYVGAMSQDYGPPLHQAPAGLDGHLLTGGTASVASGRIAYTLGLEGPAVTVDTACSSSLVALHLARQSLRQGECSLAIAGGVAVMAGPGMFVEFSRQRGLARDGRCKAFAAAADGTAWAEGAGMLVLERLGDARRNGHPVLAVLRGSAVNQDGASNGLTAPNGPSQVRVIRAALADAGLAPDAVDAVEAHGTGTALGDPIEAEALLAAYGRGRPADRPLRLGSLKSNIGHAQAAAGVGGVIKMVMALREGVLPKTLHVDEPTPHVDWSAGAVSLLTEAAPWPDADRPRRAGVSSFGISGTNAHLIVEQAPEDAAAGGAPEDGRRGGPVPLTVSARSEGALRAQAERLRAFVAAPGLDLDLDDLGRSLAFGRASFEHRAVVVAGDRDAAAAGLAELAAGDAGAGAVRGVAGAPGRTVFVFPGQGAQWAGMARELLASSPVFRARMEDCDRALSPHVDWSLLDVLHEAEGAPGLDRVDVVQPALFAMMVSIAALWRSFGVRPDAVVGHSQGEIAAACVAGALSLEDAAKVAALRSRVLTALAGTGGMASVALPAAEVAARLEDRAGRLEIAAVNGPAATVVSGAPDAVAAFVADCEAGGVRARTVPVDYASHSAHVEAIEEALAEALAGIEPRSTGVAFYSTVTGEPVDTATLDAGYWYANLRRTVLFEPAVRALRDAGHGVFVEVSPHPVLTTGIADALDGETADTVVAGSLRRDDGGMDRMLTSLAELHVRGVEVDWAPAFSASCAGTVKSELPTYPFQRNRYWLDASAGGGSHDGLDHPLLTSALDLADDGRLVLTGRVSTSAHPWLADHAVAGTVLLPGAALIELVSCAAERAGCAQIDDLTLEAPLALPDGAEVRIQVTVGPEEAGRRSVAVHARGGADDDEPWTRHATGVLAVEAPAGVAGPDRLAAWPPPGATPVPVSGLYERLAEDGYEYGPAFQGLQSAWKVGDTVYAEAVLAEEQTAEAARFGVHPALLDAALHALALGGPLGSGGPGQVALPFSWSGVRLHGSGSGSGVAAVRVRWSPLSDETVEVLLSDTSGNPLAAVRALTTRQVRLDEIAPATSDALYEIAWTPVETSEDDTVTVALFEDVLPSDAAVPEFVLYTPPTAAPETSPPDAARSAAHAALEAVQRWLSDDRFAESRLVVHTRRAVAVSPDETPDPAAAVVWGLVRSAERENPGRFVLLDAEDAENTAAALATGEPELALRADGARAPRLVRTTPGTQPLPRFGDGTVLITGASGTLGGLVARRLAAEHGVRHLLLLSRRGADAPGARELEAELAAHGAAATFAACDAADRDALAAVLGAVPDDRPLVAVVHAAGTLDDGVVGALTPDRLDTVLRPKADAAWHLHELTRDLDLADFVLFSSVAGTVGTPGQSGYAAANRFLDALAEQRRAEGLPARSLAWGLWAEASGMTGHLDAADLARMARGGVLPLPTDQGLALLDAALTTDTAVPVPTRIDAKAFRGRDRAGIPAVLRGLVRTPARRTTTGATGPADWPARLAALSPEERERALLDLVRTHTAAVLGHAPGERADGDRAFKELGIDSLTAVELRNRLTAATGLRLPATLVFDHPTPAALASRLRAELTGGPADGAPTAAASAAADEPIAIVGMACRFPGGVRSARDLWRLVAADRDAIGAFPEHRGWNVEELYDPDPDRPGTSTTRHGGFLDGAELFDADFFGMSPREALATDPQQRLLLEATWEAFEHAGIDPDTARGSRTGVFAGVMYGDYGARLRTAPEELEGYLRNGSHGSVASGRVAYTFGFEGPAVTVDTACSSSLVALHLAAQALRNGECDMALAGGVTVMATPMTFIEFSRQRGLAPDGRCKPFADAADGTGFSEGIGMLLVERLSDARRNGHRVLAVVRGSAVNQDGASNGLTAPNGPSQQRVIRAALAAAGVAPHEVDAVEAHGTGTTLGDPIEAQALLAAYGQDRPDDRPLWLGSIKSNIGHAQAAAGVAGVIKMVMAMRAGVLPRTLHVDRPTSHVDWAAGAVRLLTEPVPWPEADRPLRAGVSSFGVSGTNAHVVLESPPPPPAPADAEATRDDAPAVLADAVTPWLLSGKSPDALRGQAARLLDFITTETDPAAADPVAVGRALAARTHHDHRAVIVGSTPDVLRDALDSLIRDDPATALVRGTAAAGASGGTVFVFPGQGSQWEGMAVELLDASPLFRRHMRACAEALAPHVDWSLEDVLRGAPDAPPLERVDVVQPALFAVMVSLARVWEACGIRPDAVLGHSQGEIAAAHVAGALSLEDAAAVVAIRSRAITALAGTGAMAAVPLPAARVRDMLAGAYEEVRVAAVNGPSATVVAGDPDAVARLVADCRSAGVRARTIPVDYASHCHHVEAVEERLLAELAHVRPQAPAVPFYSSVTAARIDTAELDAAYWYRNLRRPVRFEEAVRLLLADGHGLFVEASPHPVLTGPVEETAEDAGSGAAALGTLRRDDGGASRLLTSLAQAHAHGLPVRWDRLFAGRDGEPVPELPTYAFQHRPYWLDAPPETDAAAGVTAAGLDPQDHPLLAAATELPDGGRLFTGRLSQDDHPWLADHRVLDVVLLPGAALADLALHVAARTGCGRVDDLTLHTPLVVPEGGGVQVQMLAGPPSGADGRRALTVRSRPSGAEDAEWEQHATGTLAPLSAVDGPQSTEAWPPPGAEPVDVDDLYDTLLDQGLGYGPAFQGLRAAWRRGDDVYAEVELGADLDTGGHLLHPALLDAALHTVFLRPAASQGSDGVPLPFAWTGVTCHSAAPTALRVRLTQTGDDSVSLEATDADGRPVATVESLVIRPISPERLRPSGDAGGVLHRVDWVAAPILGSAAPGRAWAVVGGDAARAALRLGGLAGRTHSGLDELRAAVDAGAPVPSAVLVPISGGEVHTTVLDALALLQGWLGDDRFTGSRLVLVTRDAVAGTGEPDLSAAAVWGLARSVQSEHPGRVTVVDLDGTDASAVALPAALAGDEPQLALRDGAVRVPRLVRAAPPDGGGAAPSFDSVLITGGTGTLGGALARHLVERHGTRRLVLAGRRGPAAPGAAELCDELAAAGAEVTVAALDAADRDALATLLAGLPDLTTVVHAAGVRDDGTAMSLSPGQVDGVLRAKADAAWNLHELTQDRDLSAFVLYSSSAGVLGTAGQGGYAAANAYLDALAAHRRALGLPALSLAWGLWEQDTGMTRDLSGADRARLARTGLAPLDTAAGLAAFDAALALDEAVAVPLRLDRARLREQAAAGLLPPLLSGLVRVPAGRAAATGDGGLTRRLAGLDAAERRAELLALVRGEAAVVLGHGSPDRVDPERGFLDMGFDSLTAVELRNRLAAATGLRLPATMGFDYPDPAALAGYLDERLAPREAAGAQPVLDEISRLEPLLPAVTREARAELAARLEDFLLKLTGADPAAAVGARIESATDDEVFDFIDKELGIT</sequence>
<feature type="region of interest" description="N-terminal hotdog fold" evidence="6">
    <location>
        <begin position="1897"/>
        <end position="2020"/>
    </location>
</feature>
<feature type="active site" description="Proton donor; for dehydratase activity" evidence="6">
    <location>
        <position position="3834"/>
    </location>
</feature>
<dbReference type="SMART" id="SM00825">
    <property type="entry name" value="PKS_KS"/>
    <property type="match status" value="3"/>
</dbReference>
<dbReference type="InterPro" id="IPR016035">
    <property type="entry name" value="Acyl_Trfase/lysoPLipase"/>
</dbReference>
<dbReference type="PANTHER" id="PTHR43775:SF51">
    <property type="entry name" value="INACTIVE PHENOLPHTHIOCEROL SYNTHESIS POLYKETIDE SYNTHASE TYPE I PKS1-RELATED"/>
    <property type="match status" value="1"/>
</dbReference>
<dbReference type="CDD" id="cd00833">
    <property type="entry name" value="PKS"/>
    <property type="match status" value="3"/>
</dbReference>
<dbReference type="InterPro" id="IPR006162">
    <property type="entry name" value="Ppantetheine_attach_site"/>
</dbReference>
<dbReference type="InterPro" id="IPR055123">
    <property type="entry name" value="SpnB-like_Rossmann"/>
</dbReference>
<evidence type="ECO:0000259" key="7">
    <source>
        <dbReference type="PROSITE" id="PS50075"/>
    </source>
</evidence>
<dbReference type="Gene3D" id="3.10.129.110">
    <property type="entry name" value="Polyketide synthase dehydratase"/>
    <property type="match status" value="2"/>
</dbReference>
<dbReference type="SMART" id="SM00826">
    <property type="entry name" value="PKS_DH"/>
    <property type="match status" value="2"/>
</dbReference>
<feature type="domain" description="Carrier" evidence="7">
    <location>
        <begin position="4384"/>
        <end position="4459"/>
    </location>
</feature>
<reference evidence="10 11" key="1">
    <citation type="submission" date="2019-05" db="EMBL/GenBank/DDBJ databases">
        <title>Draft genome sequence of Actinomadura geliboluensis A8036.</title>
        <authorList>
            <person name="Saricaoglu S."/>
            <person name="Isik K."/>
        </authorList>
    </citation>
    <scope>NUCLEOTIDE SEQUENCE [LARGE SCALE GENOMIC DNA]</scope>
    <source>
        <strain evidence="10 11">A8036</strain>
    </source>
</reference>
<comment type="caution">
    <text evidence="10">The sequence shown here is derived from an EMBL/GenBank/DDBJ whole genome shotgun (WGS) entry which is preliminary data.</text>
</comment>
<proteinExistence type="predicted"/>
<evidence type="ECO:0000313" key="10">
    <source>
        <dbReference type="EMBL" id="TMR39801.1"/>
    </source>
</evidence>
<dbReference type="GO" id="GO:0006633">
    <property type="term" value="P:fatty acid biosynthetic process"/>
    <property type="evidence" value="ECO:0007669"/>
    <property type="project" value="InterPro"/>
</dbReference>
<name>A0A5S4H511_9ACTN</name>
<keyword evidence="1" id="KW-0596">Phosphopantetheine</keyword>
<keyword evidence="5" id="KW-0012">Acyltransferase</keyword>
<dbReference type="InterPro" id="IPR020841">
    <property type="entry name" value="PKS_Beta-ketoAc_synthase_dom"/>
</dbReference>
<dbReference type="Pfam" id="PF00550">
    <property type="entry name" value="PP-binding"/>
    <property type="match status" value="3"/>
</dbReference>
<dbReference type="InterPro" id="IPR042104">
    <property type="entry name" value="PKS_dehydratase_sf"/>
</dbReference>
<feature type="active site" description="Proton acceptor; for dehydratase activity" evidence="6">
    <location>
        <position position="3669"/>
    </location>
</feature>
<dbReference type="InterPro" id="IPR014043">
    <property type="entry name" value="Acyl_transferase_dom"/>
</dbReference>
<evidence type="ECO:0000256" key="1">
    <source>
        <dbReference type="ARBA" id="ARBA00022450"/>
    </source>
</evidence>
<dbReference type="EMBL" id="VCKZ01000078">
    <property type="protein sequence ID" value="TMR39801.1"/>
    <property type="molecule type" value="Genomic_DNA"/>
</dbReference>
<dbReference type="SUPFAM" id="SSF47336">
    <property type="entry name" value="ACP-like"/>
    <property type="match status" value="3"/>
</dbReference>
<dbReference type="FunFam" id="1.10.1200.10:FF:000007">
    <property type="entry name" value="Probable polyketide synthase pks17"/>
    <property type="match status" value="2"/>
</dbReference>
<evidence type="ECO:0000256" key="6">
    <source>
        <dbReference type="PROSITE-ProRule" id="PRU01363"/>
    </source>
</evidence>
<dbReference type="InterPro" id="IPR057326">
    <property type="entry name" value="KR_dom"/>
</dbReference>
<keyword evidence="4" id="KW-0511">Multifunctional enzyme</keyword>
<feature type="domain" description="PKS/mFAS DH" evidence="9">
    <location>
        <begin position="3638"/>
        <end position="3913"/>
    </location>
</feature>
<keyword evidence="2" id="KW-0597">Phosphoprotein</keyword>
<dbReference type="PROSITE" id="PS52004">
    <property type="entry name" value="KS3_2"/>
    <property type="match status" value="3"/>
</dbReference>
<dbReference type="InterPro" id="IPR032821">
    <property type="entry name" value="PKS_assoc"/>
</dbReference>
<dbReference type="Pfam" id="PF16197">
    <property type="entry name" value="KAsynt_C_assoc"/>
    <property type="match status" value="3"/>
</dbReference>
<dbReference type="InterPro" id="IPR016039">
    <property type="entry name" value="Thiolase-like"/>
</dbReference>
<dbReference type="Pfam" id="PF08659">
    <property type="entry name" value="KR"/>
    <property type="match status" value="2"/>
</dbReference>
<dbReference type="SUPFAM" id="SSF55048">
    <property type="entry name" value="Probable ACP-binding domain of malonyl-CoA ACP transacylase"/>
    <property type="match status" value="3"/>
</dbReference>
<dbReference type="Gene3D" id="1.10.1200.10">
    <property type="entry name" value="ACP-like"/>
    <property type="match status" value="3"/>
</dbReference>
<dbReference type="Pfam" id="PF00698">
    <property type="entry name" value="Acyl_transf_1"/>
    <property type="match status" value="3"/>
</dbReference>
<keyword evidence="3" id="KW-0808">Transferase</keyword>
<dbReference type="SUPFAM" id="SSF53901">
    <property type="entry name" value="Thiolase-like"/>
    <property type="match status" value="3"/>
</dbReference>
<dbReference type="SMART" id="SM00822">
    <property type="entry name" value="PKS_KR"/>
    <property type="match status" value="2"/>
</dbReference>
<dbReference type="PROSITE" id="PS52019">
    <property type="entry name" value="PKS_MFAS_DH"/>
    <property type="match status" value="2"/>
</dbReference>
<dbReference type="InterPro" id="IPR050091">
    <property type="entry name" value="PKS_NRPS_Biosynth_Enz"/>
</dbReference>
<dbReference type="Gene3D" id="3.30.70.3290">
    <property type="match status" value="3"/>
</dbReference>
<evidence type="ECO:0000259" key="8">
    <source>
        <dbReference type="PROSITE" id="PS52004"/>
    </source>
</evidence>
<dbReference type="Gene3D" id="3.40.47.10">
    <property type="match status" value="3"/>
</dbReference>
<dbReference type="PROSITE" id="PS00606">
    <property type="entry name" value="KS3_1"/>
    <property type="match status" value="2"/>
</dbReference>
<gene>
    <name evidence="10" type="ORF">ETD96_13480</name>
</gene>
<dbReference type="SUPFAM" id="SSF51735">
    <property type="entry name" value="NAD(P)-binding Rossmann-fold domains"/>
    <property type="match status" value="4"/>
</dbReference>
<evidence type="ECO:0000256" key="5">
    <source>
        <dbReference type="ARBA" id="ARBA00023315"/>
    </source>
</evidence>